<proteinExistence type="predicted"/>
<sequence length="209" mass="22550">MTPKLIPLRALVVAVFLAGCATAPPADMGPAFDVAMSEAKSDSNPYEADKTLTTLLERSDLSTDQRARALYARGSLRRQASDDRPGAVKDFEAMLKLAPDHPLAPNAKEELAFAEADVETVEAGLKRMLTLSQWFDSKWVLGEHDEAAARYRKSGISPNEAQVSKLKAAGYLCEDEDGGAPVYTVGDTRPDLENTYWCGSGAPEKSAQS</sequence>
<dbReference type="PATRIC" id="fig|1280953.3.peg.757"/>
<evidence type="ECO:0000256" key="1">
    <source>
        <dbReference type="SAM" id="SignalP"/>
    </source>
</evidence>
<feature type="chain" id="PRO_5001578666" description="Lipoprotein" evidence="1">
    <location>
        <begin position="24"/>
        <end position="209"/>
    </location>
</feature>
<dbReference type="eggNOG" id="ENOG5032GU3">
    <property type="taxonomic scope" value="Bacteria"/>
</dbReference>
<dbReference type="Proteomes" id="UP000024942">
    <property type="component" value="Unassembled WGS sequence"/>
</dbReference>
<dbReference type="InterPro" id="IPR011990">
    <property type="entry name" value="TPR-like_helical_dom_sf"/>
</dbReference>
<evidence type="ECO:0008006" key="4">
    <source>
        <dbReference type="Google" id="ProtNLM"/>
    </source>
</evidence>
<dbReference type="AlphaFoldDB" id="A0A059GAU5"/>
<dbReference type="OrthoDB" id="7618876at2"/>
<gene>
    <name evidence="2" type="ORF">HOC_03738</name>
</gene>
<dbReference type="PROSITE" id="PS51257">
    <property type="entry name" value="PROKAR_LIPOPROTEIN"/>
    <property type="match status" value="1"/>
</dbReference>
<dbReference type="Gene3D" id="1.25.40.10">
    <property type="entry name" value="Tetratricopeptide repeat domain"/>
    <property type="match status" value="1"/>
</dbReference>
<name>A0A059GAU5_9PROT</name>
<feature type="signal peptide" evidence="1">
    <location>
        <begin position="1"/>
        <end position="23"/>
    </location>
</feature>
<evidence type="ECO:0000313" key="3">
    <source>
        <dbReference type="Proteomes" id="UP000024942"/>
    </source>
</evidence>
<accession>A0A059GAU5</accession>
<comment type="caution">
    <text evidence="2">The sequence shown here is derived from an EMBL/GenBank/DDBJ whole genome shotgun (WGS) entry which is preliminary data.</text>
</comment>
<organism evidence="2 3">
    <name type="scientific">Hyphomonas oceanitis SCH89</name>
    <dbReference type="NCBI Taxonomy" id="1280953"/>
    <lineage>
        <taxon>Bacteria</taxon>
        <taxon>Pseudomonadati</taxon>
        <taxon>Pseudomonadota</taxon>
        <taxon>Alphaproteobacteria</taxon>
        <taxon>Hyphomonadales</taxon>
        <taxon>Hyphomonadaceae</taxon>
        <taxon>Hyphomonas</taxon>
    </lineage>
</organism>
<dbReference type="RefSeq" id="WP_035535926.1">
    <property type="nucleotide sequence ID" value="NZ_ARYL01000003.1"/>
</dbReference>
<evidence type="ECO:0000313" key="2">
    <source>
        <dbReference type="EMBL" id="KDA03957.1"/>
    </source>
</evidence>
<reference evidence="2 3" key="1">
    <citation type="journal article" date="2014" name="Antonie Van Leeuwenhoek">
        <title>Hyphomonas beringensis sp. nov. and Hyphomonas chukchiensis sp. nov., isolated from surface seawater of the Bering Sea and Chukchi Sea.</title>
        <authorList>
            <person name="Li C."/>
            <person name="Lai Q."/>
            <person name="Li G."/>
            <person name="Dong C."/>
            <person name="Wang J."/>
            <person name="Liao Y."/>
            <person name="Shao Z."/>
        </authorList>
    </citation>
    <scope>NUCLEOTIDE SEQUENCE [LARGE SCALE GENOMIC DNA]</scope>
    <source>
        <strain evidence="2 3">SCH89</strain>
    </source>
</reference>
<dbReference type="EMBL" id="ARYL01000003">
    <property type="protein sequence ID" value="KDA03957.1"/>
    <property type="molecule type" value="Genomic_DNA"/>
</dbReference>
<keyword evidence="3" id="KW-1185">Reference proteome</keyword>
<dbReference type="STRING" id="1280953.HOC_03738"/>
<keyword evidence="1" id="KW-0732">Signal</keyword>
<protein>
    <recommendedName>
        <fullName evidence="4">Lipoprotein</fullName>
    </recommendedName>
</protein>